<evidence type="ECO:0000313" key="2">
    <source>
        <dbReference type="EnsemblPlants" id="QL02p041154:mrna"/>
    </source>
</evidence>
<dbReference type="EnsemblPlants" id="QL02p041154:mrna">
    <property type="protein sequence ID" value="QL02p041154:mrna"/>
    <property type="gene ID" value="QL02p041154"/>
</dbReference>
<keyword evidence="3" id="KW-1185">Reference proteome</keyword>
<name>A0A7N2KWY2_QUELO</name>
<organism evidence="2 3">
    <name type="scientific">Quercus lobata</name>
    <name type="common">Valley oak</name>
    <dbReference type="NCBI Taxonomy" id="97700"/>
    <lineage>
        <taxon>Eukaryota</taxon>
        <taxon>Viridiplantae</taxon>
        <taxon>Streptophyta</taxon>
        <taxon>Embryophyta</taxon>
        <taxon>Tracheophyta</taxon>
        <taxon>Spermatophyta</taxon>
        <taxon>Magnoliopsida</taxon>
        <taxon>eudicotyledons</taxon>
        <taxon>Gunneridae</taxon>
        <taxon>Pentapetalae</taxon>
        <taxon>rosids</taxon>
        <taxon>fabids</taxon>
        <taxon>Fagales</taxon>
        <taxon>Fagaceae</taxon>
        <taxon>Quercus</taxon>
    </lineage>
</organism>
<protein>
    <submittedName>
        <fullName evidence="2">Uncharacterized protein</fullName>
    </submittedName>
</protein>
<proteinExistence type="predicted"/>
<dbReference type="AlphaFoldDB" id="A0A7N2KWY2"/>
<accession>A0A7N2KWY2</accession>
<feature type="compositionally biased region" description="Polar residues" evidence="1">
    <location>
        <begin position="205"/>
        <end position="220"/>
    </location>
</feature>
<feature type="region of interest" description="Disordered" evidence="1">
    <location>
        <begin position="204"/>
        <end position="258"/>
    </location>
</feature>
<dbReference type="Gramene" id="QL02p041154:mrna">
    <property type="protein sequence ID" value="QL02p041154:mrna"/>
    <property type="gene ID" value="QL02p041154"/>
</dbReference>
<evidence type="ECO:0000313" key="3">
    <source>
        <dbReference type="Proteomes" id="UP000594261"/>
    </source>
</evidence>
<reference evidence="3" key="1">
    <citation type="journal article" date="2016" name="G3 (Bethesda)">
        <title>First Draft Assembly and Annotation of the Genome of a California Endemic Oak Quercus lobata Nee (Fagaceae).</title>
        <authorList>
            <person name="Sork V.L."/>
            <person name="Fitz-Gibbon S.T."/>
            <person name="Puiu D."/>
            <person name="Crepeau M."/>
            <person name="Gugger P.F."/>
            <person name="Sherman R."/>
            <person name="Stevens K."/>
            <person name="Langley C.H."/>
            <person name="Pellegrini M."/>
            <person name="Salzberg S.L."/>
        </authorList>
    </citation>
    <scope>NUCLEOTIDE SEQUENCE [LARGE SCALE GENOMIC DNA]</scope>
    <source>
        <strain evidence="3">cv. SW786</strain>
    </source>
</reference>
<dbReference type="InParanoid" id="A0A7N2KWY2"/>
<sequence>MDEITNRCAGLRLSAKESAEVEIQNSEMEAGPILVGKFYTKRWVNLESVARVLRIAWKTKENFEGGKGLMEGANGLRVGTSEPTNFDRDDAKNTRKLENCAKHVKLGLALAKDFEKQLAKIDAGIHGEASGLMKEEGVVTKVMESIMCQDSILMHVPLNGLSSAMSNSPVQQALVGLTDAHRPNMSLVKDFISEQAQPEKRSHFCFSQPSTKGHQLNENTGKGLEKKKFFGKRKREHDRGASKLWYGNHDSSGRGYGG</sequence>
<reference evidence="2" key="2">
    <citation type="submission" date="2021-01" db="UniProtKB">
        <authorList>
            <consortium name="EnsemblPlants"/>
        </authorList>
    </citation>
    <scope>IDENTIFICATION</scope>
</reference>
<dbReference type="Proteomes" id="UP000594261">
    <property type="component" value="Chromosome 2"/>
</dbReference>
<evidence type="ECO:0000256" key="1">
    <source>
        <dbReference type="SAM" id="MobiDB-lite"/>
    </source>
</evidence>